<dbReference type="InterPro" id="IPR001173">
    <property type="entry name" value="Glyco_trans_2-like"/>
</dbReference>
<evidence type="ECO:0000313" key="10">
    <source>
        <dbReference type="Proteomes" id="UP001180973"/>
    </source>
</evidence>
<dbReference type="InterPro" id="IPR043148">
    <property type="entry name" value="TagF_C"/>
</dbReference>
<evidence type="ECO:0000256" key="5">
    <source>
        <dbReference type="ARBA" id="ARBA00022944"/>
    </source>
</evidence>
<dbReference type="Gene3D" id="3.40.50.12580">
    <property type="match status" value="1"/>
</dbReference>
<dbReference type="SUPFAM" id="SSF53448">
    <property type="entry name" value="Nucleotide-diphospho-sugar transferases"/>
    <property type="match status" value="1"/>
</dbReference>
<proteinExistence type="inferred from homology"/>
<keyword evidence="5" id="KW-0777">Teichoic acid biosynthesis</keyword>
<keyword evidence="4" id="KW-0808">Transferase</keyword>
<protein>
    <submittedName>
        <fullName evidence="9">Bifunctional glycosyltransferase family 2 protein/CDP-glycerol:glycerophosphate glycerophosphotransferase</fullName>
    </submittedName>
</protein>
<dbReference type="InterPro" id="IPR043149">
    <property type="entry name" value="TagF_N"/>
</dbReference>
<evidence type="ECO:0000256" key="1">
    <source>
        <dbReference type="ARBA" id="ARBA00004202"/>
    </source>
</evidence>
<dbReference type="RefSeq" id="WP_311410534.1">
    <property type="nucleotide sequence ID" value="NZ_JAVRFL010000004.1"/>
</dbReference>
<evidence type="ECO:0000256" key="2">
    <source>
        <dbReference type="ARBA" id="ARBA00010488"/>
    </source>
</evidence>
<evidence type="ECO:0000256" key="6">
    <source>
        <dbReference type="ARBA" id="ARBA00023136"/>
    </source>
</evidence>
<evidence type="ECO:0000313" key="9">
    <source>
        <dbReference type="EMBL" id="MDT0528202.1"/>
    </source>
</evidence>
<name>A0ABU2WSX1_9ACTN</name>
<reference evidence="9" key="1">
    <citation type="submission" date="2023-09" db="EMBL/GenBank/DDBJ databases">
        <title>30 novel species of actinomycetes from the DSMZ collection.</title>
        <authorList>
            <person name="Nouioui I."/>
        </authorList>
    </citation>
    <scope>NUCLEOTIDE SEQUENCE</scope>
    <source>
        <strain evidence="9">DSM 115977</strain>
    </source>
</reference>
<dbReference type="PANTHER" id="PTHR37316">
    <property type="entry name" value="TEICHOIC ACID GLYCEROL-PHOSPHATE PRIMASE"/>
    <property type="match status" value="1"/>
</dbReference>
<sequence length="753" mass="85101">MTLISFVVPAYRVQGYLRECLDSILGQPVADIEVIGVDDCSPDDSGEILTEYAARDPRMRAVRLTENVGLGPARNIGLDRAAGEYVWFVDGDDWLAPGCLTEVVGRLRATRPDVLLVDHVRTHWNDATSRSAMVEVFPEPPGEETFRLRDRPETLRLLHTAWNRLVRRQFLIEEGLRFAPGWYEDVSFSYPVLMAAERIGVLDRVCVNYRQRRTGAITRTRGERHFEVFDQWHRVFRLMDAWGPAVDDLRPALFERMIWHYLSVLGNGERIDPELRPSFFARITADHARWLPPGGYPAPAGAEGLKHRLVAAGRWRTFSALRTAYRARDVARCTARSAKRRVAPPARRAARLARDALLREYYRAELRRPVDETLAVYAAYWYRGYSDNPAAIFEAARRLAPQVRGVWIVRRDRVHTVPEGVAYVVAGTPAYYRALARARWLVNNVNFPDFVRKRPGTVHVQTHHGTPVKVMGLDQQRYPVGAVGMDFAGLLRRVDRWDYSVSANSFSSQMWERAYPAAYTTLEVGYPRNDRLVTATAGEVRRLRADLGLGPGERVVLYAPTHREHLPGYRPPFDPERLLDVLGPAGRLLIRSHYFHDRDQRARRPADRDRVRDVSGHPRVEDLYLVADVLVTDYSSAMFDYAVLDRPIVVYAPDWEAYRLARGVYFDVTAEPPGAVATSFADLLDLFRAGGVDSAAARTARQRFRARFCALDDGHAAERVVRRVFLGEPATAGRPARGVGSLAPASQAGGGPR</sequence>
<keyword evidence="6" id="KW-0472">Membrane</keyword>
<evidence type="ECO:0000256" key="3">
    <source>
        <dbReference type="ARBA" id="ARBA00022475"/>
    </source>
</evidence>
<comment type="subcellular location">
    <subcellularLocation>
        <location evidence="1">Cell membrane</location>
        <topology evidence="1">Peripheral membrane protein</topology>
    </subcellularLocation>
</comment>
<keyword evidence="10" id="KW-1185">Reference proteome</keyword>
<dbReference type="InterPro" id="IPR051612">
    <property type="entry name" value="Teichoic_Acid_Biosynth"/>
</dbReference>
<organism evidence="9 10">
    <name type="scientific">Micromonospora reichwaldensis</name>
    <dbReference type="NCBI Taxonomy" id="3075516"/>
    <lineage>
        <taxon>Bacteria</taxon>
        <taxon>Bacillati</taxon>
        <taxon>Actinomycetota</taxon>
        <taxon>Actinomycetes</taxon>
        <taxon>Micromonosporales</taxon>
        <taxon>Micromonosporaceae</taxon>
        <taxon>Micromonospora</taxon>
    </lineage>
</organism>
<evidence type="ECO:0000259" key="8">
    <source>
        <dbReference type="Pfam" id="PF00535"/>
    </source>
</evidence>
<comment type="similarity">
    <text evidence="2">Belongs to the CDP-glycerol glycerophosphotransferase family.</text>
</comment>
<dbReference type="Pfam" id="PF04464">
    <property type="entry name" value="Glyphos_transf"/>
    <property type="match status" value="1"/>
</dbReference>
<feature type="region of interest" description="Disordered" evidence="7">
    <location>
        <begin position="732"/>
        <end position="753"/>
    </location>
</feature>
<dbReference type="Gene3D" id="3.90.550.10">
    <property type="entry name" value="Spore Coat Polysaccharide Biosynthesis Protein SpsA, Chain A"/>
    <property type="match status" value="1"/>
</dbReference>
<dbReference type="Gene3D" id="3.40.50.11820">
    <property type="match status" value="1"/>
</dbReference>
<dbReference type="CDD" id="cd00761">
    <property type="entry name" value="Glyco_tranf_GTA_type"/>
    <property type="match status" value="1"/>
</dbReference>
<dbReference type="SUPFAM" id="SSF53756">
    <property type="entry name" value="UDP-Glycosyltransferase/glycogen phosphorylase"/>
    <property type="match status" value="1"/>
</dbReference>
<accession>A0ABU2WSX1</accession>
<comment type="caution">
    <text evidence="9">The sequence shown here is derived from an EMBL/GenBank/DDBJ whole genome shotgun (WGS) entry which is preliminary data.</text>
</comment>
<dbReference type="PANTHER" id="PTHR37316:SF3">
    <property type="entry name" value="TEICHOIC ACID GLYCEROL-PHOSPHATE TRANSFERASE"/>
    <property type="match status" value="1"/>
</dbReference>
<dbReference type="EMBL" id="JAVRFL010000004">
    <property type="protein sequence ID" value="MDT0528202.1"/>
    <property type="molecule type" value="Genomic_DNA"/>
</dbReference>
<feature type="domain" description="Glycosyltransferase 2-like" evidence="8">
    <location>
        <begin position="5"/>
        <end position="152"/>
    </location>
</feature>
<dbReference type="Pfam" id="PF00535">
    <property type="entry name" value="Glycos_transf_2"/>
    <property type="match status" value="1"/>
</dbReference>
<dbReference type="InterPro" id="IPR007554">
    <property type="entry name" value="Glycerophosphate_synth"/>
</dbReference>
<dbReference type="Proteomes" id="UP001180973">
    <property type="component" value="Unassembled WGS sequence"/>
</dbReference>
<evidence type="ECO:0000256" key="7">
    <source>
        <dbReference type="SAM" id="MobiDB-lite"/>
    </source>
</evidence>
<keyword evidence="3" id="KW-1003">Cell membrane</keyword>
<gene>
    <name evidence="9" type="ORF">RM555_04235</name>
</gene>
<dbReference type="InterPro" id="IPR029044">
    <property type="entry name" value="Nucleotide-diphossugar_trans"/>
</dbReference>
<evidence type="ECO:0000256" key="4">
    <source>
        <dbReference type="ARBA" id="ARBA00022679"/>
    </source>
</evidence>